<sequence>MTLLNKALDGSPRPLGVHSLDHYALDVPCLDTARDFYSSFGLDVREVADTLVLRAFGDPHPWAYLHQGARKKLRHIAFGAYAEDLAALQEQVEANGCKVSPLAGKGFRFVAPDGVRVEVWVAAKVTPDNKPAVSFDSAEGGERGAPYRRHASQVRPRRLSHIMLFTPDVERIIAFYEQALGIRLSDRSEHIVAFMHTVHGADHHTVAFVQSQAPGFHHCSWDVASINEVGLGAMNMADQGWDRGWGFGRHVLGSNYFYYVRDPWGSYSEYSCDIDFVPAGVKWEAGNHPPEDSLYLWGPDVPDEFIVNYESK</sequence>
<feature type="domain" description="VOC" evidence="2">
    <location>
        <begin position="158"/>
        <end position="273"/>
    </location>
</feature>
<dbReference type="InterPro" id="IPR051785">
    <property type="entry name" value="MMCE/EMCE_epimerase"/>
</dbReference>
<name>E1CJZ5_PSEPU</name>
<evidence type="ECO:0000259" key="2">
    <source>
        <dbReference type="PROSITE" id="PS51819"/>
    </source>
</evidence>
<keyword evidence="3" id="KW-0223">Dioxygenase</keyword>
<dbReference type="GO" id="GO:0051213">
    <property type="term" value="F:dioxygenase activity"/>
    <property type="evidence" value="ECO:0007669"/>
    <property type="project" value="UniProtKB-KW"/>
</dbReference>
<feature type="domain" description="VOC" evidence="2">
    <location>
        <begin position="19"/>
        <end position="137"/>
    </location>
</feature>
<dbReference type="InterPro" id="IPR037523">
    <property type="entry name" value="VOC_core"/>
</dbReference>
<dbReference type="Gene3D" id="3.10.180.10">
    <property type="entry name" value="2,3-Dihydroxybiphenyl 1,2-Dioxygenase, domain 1"/>
    <property type="match status" value="2"/>
</dbReference>
<dbReference type="InterPro" id="IPR029068">
    <property type="entry name" value="Glyas_Bleomycin-R_OHBP_Dase"/>
</dbReference>
<proteinExistence type="predicted"/>
<dbReference type="SUPFAM" id="SSF54593">
    <property type="entry name" value="Glyoxalase/Bleomycin resistance protein/Dihydroxybiphenyl dioxygenase"/>
    <property type="match status" value="1"/>
</dbReference>
<dbReference type="InterPro" id="IPR004360">
    <property type="entry name" value="Glyas_Fos-R_dOase_dom"/>
</dbReference>
<dbReference type="PANTHER" id="PTHR43048:SF3">
    <property type="entry name" value="METHYLMALONYL-COA EPIMERASE, MITOCHONDRIAL"/>
    <property type="match status" value="1"/>
</dbReference>
<organism evidence="3">
    <name type="scientific">Pseudomonas putida</name>
    <name type="common">Arthrobacter siderocapsulatus</name>
    <dbReference type="NCBI Taxonomy" id="303"/>
    <lineage>
        <taxon>Bacteria</taxon>
        <taxon>Pseudomonadati</taxon>
        <taxon>Pseudomonadota</taxon>
        <taxon>Gammaproteobacteria</taxon>
        <taxon>Pseudomonadales</taxon>
        <taxon>Pseudomonadaceae</taxon>
        <taxon>Pseudomonas</taxon>
    </lineage>
</organism>
<gene>
    <name evidence="3" type="primary">mnpC</name>
</gene>
<evidence type="ECO:0000256" key="1">
    <source>
        <dbReference type="ARBA" id="ARBA00022723"/>
    </source>
</evidence>
<dbReference type="EMBL" id="AB588054">
    <property type="protein sequence ID" value="BAJ19103.1"/>
    <property type="molecule type" value="Genomic_DNA"/>
</dbReference>
<keyword evidence="1" id="KW-0479">Metal-binding</keyword>
<dbReference type="PROSITE" id="PS51819">
    <property type="entry name" value="VOC"/>
    <property type="match status" value="2"/>
</dbReference>
<dbReference type="GO" id="GO:0046872">
    <property type="term" value="F:metal ion binding"/>
    <property type="evidence" value="ECO:0007669"/>
    <property type="project" value="UniProtKB-KW"/>
</dbReference>
<dbReference type="PANTHER" id="PTHR43048">
    <property type="entry name" value="METHYLMALONYL-COA EPIMERASE"/>
    <property type="match status" value="1"/>
</dbReference>
<protein>
    <submittedName>
        <fullName evidence="3">Aromatic-ring meta-cleaving dioxygenase</fullName>
    </submittedName>
</protein>
<keyword evidence="3" id="KW-0560">Oxidoreductase</keyword>
<reference evidence="3" key="1">
    <citation type="submission" date="2010-09" db="EMBL/GenBank/DDBJ databases">
        <title>Isolation of 3-methyl-4-nitrophenol degrading bacterium and characterization of the degradation genes encoded on its chromosome.</title>
        <authorList>
            <person name="Yamamoto K."/>
            <person name="Sonoyama M."/>
            <person name="Miyanaga K."/>
            <person name="Kato D."/>
            <person name="Negoro S."/>
            <person name="Jain R.K."/>
            <person name="Takeo M."/>
        </authorList>
    </citation>
    <scope>NUCLEOTIDE SEQUENCE</scope>
    <source>
        <strain evidence="3">TSN1</strain>
    </source>
</reference>
<dbReference type="GO" id="GO:0046491">
    <property type="term" value="P:L-methylmalonyl-CoA metabolic process"/>
    <property type="evidence" value="ECO:0007669"/>
    <property type="project" value="TreeGrafter"/>
</dbReference>
<dbReference type="AlphaFoldDB" id="E1CJZ5"/>
<dbReference type="GO" id="GO:0004493">
    <property type="term" value="F:methylmalonyl-CoA epimerase activity"/>
    <property type="evidence" value="ECO:0007669"/>
    <property type="project" value="TreeGrafter"/>
</dbReference>
<accession>E1CJZ5</accession>
<evidence type="ECO:0000313" key="3">
    <source>
        <dbReference type="EMBL" id="BAJ19103.1"/>
    </source>
</evidence>
<dbReference type="Pfam" id="PF00903">
    <property type="entry name" value="Glyoxalase"/>
    <property type="match status" value="2"/>
</dbReference>